<comment type="cofactor">
    <cofactor evidence="1">
        <name>Fe(2+)</name>
        <dbReference type="ChEBI" id="CHEBI:29033"/>
    </cofactor>
</comment>
<dbReference type="GO" id="GO:0046872">
    <property type="term" value="F:metal ion binding"/>
    <property type="evidence" value="ECO:0007669"/>
    <property type="project" value="UniProtKB-KW"/>
</dbReference>
<evidence type="ECO:0000256" key="3">
    <source>
        <dbReference type="ARBA" id="ARBA00023004"/>
    </source>
</evidence>
<dbReference type="Proteomes" id="UP000199013">
    <property type="component" value="Unassembled WGS sequence"/>
</dbReference>
<dbReference type="PANTHER" id="PTHR13096:SF8">
    <property type="entry name" value="RIBOSOMAL OXYGENASE 1"/>
    <property type="match status" value="1"/>
</dbReference>
<dbReference type="PANTHER" id="PTHR13096">
    <property type="entry name" value="MINA53 MYC INDUCED NUCLEAR ANTIGEN"/>
    <property type="match status" value="1"/>
</dbReference>
<organism evidence="5 6">
    <name type="scientific">Candidatus Protofrankia californiensis</name>
    <dbReference type="NCBI Taxonomy" id="1839754"/>
    <lineage>
        <taxon>Bacteria</taxon>
        <taxon>Bacillati</taxon>
        <taxon>Actinomycetota</taxon>
        <taxon>Actinomycetes</taxon>
        <taxon>Frankiales</taxon>
        <taxon>Frankiaceae</taxon>
        <taxon>Protofrankia</taxon>
    </lineage>
</organism>
<gene>
    <name evidence="5" type="ORF">FDG2_4259</name>
</gene>
<feature type="domain" description="JmjC" evidence="4">
    <location>
        <begin position="101"/>
        <end position="245"/>
    </location>
</feature>
<protein>
    <submittedName>
        <fullName evidence="5">Cupin 4</fullName>
    </submittedName>
</protein>
<keyword evidence="3" id="KW-0408">Iron</keyword>
<dbReference type="InterPro" id="IPR003347">
    <property type="entry name" value="JmjC_dom"/>
</dbReference>
<evidence type="ECO:0000313" key="5">
    <source>
        <dbReference type="EMBL" id="SBW24698.1"/>
    </source>
</evidence>
<sequence length="407" mass="44805">MDHRLVRGVEKALGWAGPSMLGSEFTRGGTLGPDLCARLLTPTKLLDLVMRRSLASPQLRCFRDGSELHPNSYISATTTKRGQGIHVPSMRRLGRLIESGCTLVLDSLEVFDPTMEVACRALQWWSRELVQVNAYLTTHEADGFNLHWDDHDVLVVQLAGEKSWEVRGSSRSAPMYRDAEQNQTPSDDLLWSGTLCAGEVMHIPRGYWHQATRSGHGAGFSLHVTFGFVKRTGVDWLTWLADEVRESEVFRHDLDRWGTLEERVLQETELATIAANLAGSRPPSEFLAAREEERPAHRHVATGGTFGNPTSVVCVTEFPPRFEKHNGRIDVFAAGKKITFAAGALPALEKLLSGSPAIIDEVAATTGLDVAQLANVLIQEEICAELIPELSLGYTDLITSGNCSKKP</sequence>
<proteinExistence type="predicted"/>
<keyword evidence="2" id="KW-0479">Metal-binding</keyword>
<dbReference type="InterPro" id="IPR039994">
    <property type="entry name" value="NO66-like"/>
</dbReference>
<name>A0A1C3P4S0_9ACTN</name>
<dbReference type="AlphaFoldDB" id="A0A1C3P4S0"/>
<evidence type="ECO:0000259" key="4">
    <source>
        <dbReference type="PROSITE" id="PS51184"/>
    </source>
</evidence>
<reference evidence="6" key="1">
    <citation type="submission" date="2016-02" db="EMBL/GenBank/DDBJ databases">
        <authorList>
            <person name="Wibberg D."/>
        </authorList>
    </citation>
    <scope>NUCLEOTIDE SEQUENCE [LARGE SCALE GENOMIC DNA]</scope>
</reference>
<evidence type="ECO:0000313" key="6">
    <source>
        <dbReference type="Proteomes" id="UP000199013"/>
    </source>
</evidence>
<dbReference type="PROSITE" id="PS51184">
    <property type="entry name" value="JMJC"/>
    <property type="match status" value="1"/>
</dbReference>
<keyword evidence="6" id="KW-1185">Reference proteome</keyword>
<dbReference type="EMBL" id="FLUV01001778">
    <property type="protein sequence ID" value="SBW24698.1"/>
    <property type="molecule type" value="Genomic_DNA"/>
</dbReference>
<dbReference type="Pfam" id="PF08007">
    <property type="entry name" value="JmjC_2"/>
    <property type="match status" value="1"/>
</dbReference>
<dbReference type="SUPFAM" id="SSF51197">
    <property type="entry name" value="Clavaminate synthase-like"/>
    <property type="match status" value="1"/>
</dbReference>
<dbReference type="Gene3D" id="2.60.120.650">
    <property type="entry name" value="Cupin"/>
    <property type="match status" value="1"/>
</dbReference>
<evidence type="ECO:0000256" key="2">
    <source>
        <dbReference type="ARBA" id="ARBA00022723"/>
    </source>
</evidence>
<evidence type="ECO:0000256" key="1">
    <source>
        <dbReference type="ARBA" id="ARBA00001954"/>
    </source>
</evidence>
<accession>A0A1C3P4S0</accession>